<dbReference type="Pfam" id="PF07690">
    <property type="entry name" value="MFS_1"/>
    <property type="match status" value="1"/>
</dbReference>
<feature type="transmembrane region" description="Helical" evidence="7">
    <location>
        <begin position="341"/>
        <end position="361"/>
    </location>
</feature>
<gene>
    <name evidence="9" type="ORF">M0812_15943</name>
</gene>
<feature type="transmembrane region" description="Helical" evidence="7">
    <location>
        <begin position="96"/>
        <end position="119"/>
    </location>
</feature>
<evidence type="ECO:0000256" key="6">
    <source>
        <dbReference type="SAM" id="MobiDB-lite"/>
    </source>
</evidence>
<feature type="transmembrane region" description="Helical" evidence="7">
    <location>
        <begin position="140"/>
        <end position="157"/>
    </location>
</feature>
<evidence type="ECO:0000313" key="9">
    <source>
        <dbReference type="EMBL" id="KAJ3439903.1"/>
    </source>
</evidence>
<reference evidence="9" key="1">
    <citation type="submission" date="2022-08" db="EMBL/GenBank/DDBJ databases">
        <title>Novel sulphate-reducing endosymbionts in the free-living metamonad Anaeramoeba.</title>
        <authorList>
            <person name="Jerlstrom-Hultqvist J."/>
            <person name="Cepicka I."/>
            <person name="Gallot-Lavallee L."/>
            <person name="Salas-Leiva D."/>
            <person name="Curtis B.A."/>
            <person name="Zahonova K."/>
            <person name="Pipaliya S."/>
            <person name="Dacks J."/>
            <person name="Roger A.J."/>
        </authorList>
    </citation>
    <scope>NUCLEOTIDE SEQUENCE</scope>
    <source>
        <strain evidence="9">Busselton2</strain>
    </source>
</reference>
<evidence type="ECO:0000256" key="7">
    <source>
        <dbReference type="SAM" id="Phobius"/>
    </source>
</evidence>
<dbReference type="EMBL" id="JANTQA010000032">
    <property type="protein sequence ID" value="KAJ3439903.1"/>
    <property type="molecule type" value="Genomic_DNA"/>
</dbReference>
<evidence type="ECO:0000256" key="1">
    <source>
        <dbReference type="ARBA" id="ARBA00004141"/>
    </source>
</evidence>
<feature type="transmembrane region" description="Helical" evidence="7">
    <location>
        <begin position="305"/>
        <end position="329"/>
    </location>
</feature>
<name>A0AAV7ZDV6_9EUKA</name>
<feature type="transmembrane region" description="Helical" evidence="7">
    <location>
        <begin position="12"/>
        <end position="30"/>
    </location>
</feature>
<sequence length="499" mass="56383">MVKRLHPIKFAFYSEFLLTSLYGSIVSVIADAGRRYGATGSELGFIVGVYSFAAIFSDYIMGWLSDLFGRVSVLFIADLGFSLSVMSHGFVEHKYYLLFIRIVNGLFGGILPVGFAVVADYAKKGKNDYNRLMSKVVQSLGVGFTIGPLLIITLSYLDLNFSQYCLILGLVYLVITISWVFLVPEVRKFQKPVNKFEKKEVKSDEDINLVNLDEQPDLDKEIVDQNNDDERKEKKETKQKNKNQKSKKDKSKDNSDDEYEAVDLIKNSDQDSSNSEPNSKSKENQKKGGVPHEGFSFKLLLNKDIFLLLNIHFFYNAVPIAFIVASPLIVKDIFALDPNKFGPLCSAVFGLTMYLSSFKFSKWLPEKFGILKSWNYVAVINCILLFVFIYIKNVWVYLTLIGLVSFFLTLHLTLANSLIIYLAPEGTAGRISGMAQIAGAAAKFLTPIMVLPIYFKSYFWFWSTIVILELIQIIFINLTNVAKSSKEKGNKKDPEKSEN</sequence>
<dbReference type="InterPro" id="IPR036259">
    <property type="entry name" value="MFS_trans_sf"/>
</dbReference>
<keyword evidence="5 7" id="KW-0472">Membrane</keyword>
<feature type="transmembrane region" description="Helical" evidence="7">
    <location>
        <begin position="435"/>
        <end position="455"/>
    </location>
</feature>
<dbReference type="GO" id="GO:0016020">
    <property type="term" value="C:membrane"/>
    <property type="evidence" value="ECO:0007669"/>
    <property type="project" value="UniProtKB-SubCell"/>
</dbReference>
<feature type="region of interest" description="Disordered" evidence="6">
    <location>
        <begin position="218"/>
        <end position="289"/>
    </location>
</feature>
<feature type="transmembrane region" description="Helical" evidence="7">
    <location>
        <begin position="373"/>
        <end position="391"/>
    </location>
</feature>
<dbReference type="Gene3D" id="1.20.1250.20">
    <property type="entry name" value="MFS general substrate transporter like domains"/>
    <property type="match status" value="1"/>
</dbReference>
<feature type="transmembrane region" description="Helical" evidence="7">
    <location>
        <begin position="163"/>
        <end position="182"/>
    </location>
</feature>
<accession>A0AAV7ZDV6</accession>
<proteinExistence type="predicted"/>
<feature type="transmembrane region" description="Helical" evidence="7">
    <location>
        <begin position="36"/>
        <end position="55"/>
    </location>
</feature>
<feature type="compositionally biased region" description="Basic residues" evidence="6">
    <location>
        <begin position="240"/>
        <end position="249"/>
    </location>
</feature>
<feature type="transmembrane region" description="Helical" evidence="7">
    <location>
        <begin position="461"/>
        <end position="482"/>
    </location>
</feature>
<dbReference type="PANTHER" id="PTHR23504:SF15">
    <property type="entry name" value="MAJOR FACILITATOR SUPERFAMILY (MFS) PROFILE DOMAIN-CONTAINING PROTEIN"/>
    <property type="match status" value="1"/>
</dbReference>
<dbReference type="PANTHER" id="PTHR23504">
    <property type="entry name" value="MAJOR FACILITATOR SUPERFAMILY DOMAIN-CONTAINING PROTEIN 10"/>
    <property type="match status" value="1"/>
</dbReference>
<feature type="compositionally biased region" description="Basic and acidic residues" evidence="6">
    <location>
        <begin position="218"/>
        <end position="239"/>
    </location>
</feature>
<dbReference type="AlphaFoldDB" id="A0AAV7ZDV6"/>
<comment type="subcellular location">
    <subcellularLocation>
        <location evidence="1">Membrane</location>
        <topology evidence="1">Multi-pass membrane protein</topology>
    </subcellularLocation>
</comment>
<dbReference type="GO" id="GO:0022857">
    <property type="term" value="F:transmembrane transporter activity"/>
    <property type="evidence" value="ECO:0007669"/>
    <property type="project" value="InterPro"/>
</dbReference>
<evidence type="ECO:0000256" key="5">
    <source>
        <dbReference type="ARBA" id="ARBA00023136"/>
    </source>
</evidence>
<dbReference type="InterPro" id="IPR020846">
    <property type="entry name" value="MFS_dom"/>
</dbReference>
<protein>
    <submittedName>
        <fullName evidence="9">Major facilitator superfamily domain-containing protein</fullName>
    </submittedName>
</protein>
<organism evidence="9 10">
    <name type="scientific">Anaeramoeba flamelloides</name>
    <dbReference type="NCBI Taxonomy" id="1746091"/>
    <lineage>
        <taxon>Eukaryota</taxon>
        <taxon>Metamonada</taxon>
        <taxon>Anaeramoebidae</taxon>
        <taxon>Anaeramoeba</taxon>
    </lineage>
</organism>
<keyword evidence="2" id="KW-0813">Transport</keyword>
<evidence type="ECO:0000256" key="3">
    <source>
        <dbReference type="ARBA" id="ARBA00022692"/>
    </source>
</evidence>
<evidence type="ECO:0000256" key="4">
    <source>
        <dbReference type="ARBA" id="ARBA00022989"/>
    </source>
</evidence>
<dbReference type="PROSITE" id="PS50850">
    <property type="entry name" value="MFS"/>
    <property type="match status" value="1"/>
</dbReference>
<dbReference type="Proteomes" id="UP001146793">
    <property type="component" value="Unassembled WGS sequence"/>
</dbReference>
<evidence type="ECO:0000256" key="2">
    <source>
        <dbReference type="ARBA" id="ARBA00022448"/>
    </source>
</evidence>
<keyword evidence="3 7" id="KW-0812">Transmembrane</keyword>
<evidence type="ECO:0000259" key="8">
    <source>
        <dbReference type="PROSITE" id="PS50850"/>
    </source>
</evidence>
<comment type="caution">
    <text evidence="9">The sequence shown here is derived from an EMBL/GenBank/DDBJ whole genome shotgun (WGS) entry which is preliminary data.</text>
</comment>
<dbReference type="SUPFAM" id="SSF103473">
    <property type="entry name" value="MFS general substrate transporter"/>
    <property type="match status" value="1"/>
</dbReference>
<evidence type="ECO:0000313" key="10">
    <source>
        <dbReference type="Proteomes" id="UP001146793"/>
    </source>
</evidence>
<feature type="transmembrane region" description="Helical" evidence="7">
    <location>
        <begin position="397"/>
        <end position="423"/>
    </location>
</feature>
<dbReference type="InterPro" id="IPR011701">
    <property type="entry name" value="MFS"/>
</dbReference>
<keyword evidence="4 7" id="KW-1133">Transmembrane helix</keyword>
<feature type="domain" description="Major facilitator superfamily (MFS) profile" evidence="8">
    <location>
        <begin position="7"/>
        <end position="481"/>
    </location>
</feature>